<dbReference type="Pfam" id="PF17745">
    <property type="entry name" value="Ydr279_N"/>
    <property type="match status" value="1"/>
</dbReference>
<comment type="subcellular location">
    <subcellularLocation>
        <location evidence="1">Nucleus</location>
    </subcellularLocation>
</comment>
<dbReference type="PANTHER" id="PTHR13383:SF11">
    <property type="entry name" value="RIBONUCLEASE H2 SUBUNIT B"/>
    <property type="match status" value="1"/>
</dbReference>
<feature type="domain" description="Ribonuclease H2 subunit B wHTH" evidence="7">
    <location>
        <begin position="142"/>
        <end position="353"/>
    </location>
</feature>
<sequence>MARTRSKPKAAATKEPTPEPPQFTAKPLPPSTSKPPNVFVLPRDTSSESRIVSIDNPANGAPSRYYFCPSKGFYEFTRIAAPKKDCKSWLITPDNASDDASKDGPGEAVTAANDTDTAAGLGGGYLTNKADMFLATPVDLLFLILPALAPKTSAKQGDKQFFLSFEDHLDKLASLSRQWKVLLSQHSNLKDKVERRVAAVCDTVTAGDETMYRLSTEKLSRVLTRKAERMCTQGLPPSIEERFIKTALEVPVMNVLRSDTFTATSTSADIPATTESQTTTASTLTRTESDSSTTTITIESQTTAATSFTSTTDDLVAKPAIQTPPEIPHLLRLRTSLTYLSSSYLPPTLHSLITSSGPDFTTLDIHLAALQKLRAEALALRSISDNISRKRGHDDDEGAAMEREEKKRKKEDEEKKKKSESRAVKQLKKADTTGMRKLSSFFVKKAK</sequence>
<evidence type="ECO:0000313" key="10">
    <source>
        <dbReference type="Proteomes" id="UP000756921"/>
    </source>
</evidence>
<dbReference type="Pfam" id="PF09468">
    <property type="entry name" value="RNase_H2-Ydr279"/>
    <property type="match status" value="1"/>
</dbReference>
<evidence type="ECO:0000256" key="5">
    <source>
        <dbReference type="ARBA" id="ARBA00033464"/>
    </source>
</evidence>
<dbReference type="CDD" id="cd09270">
    <property type="entry name" value="RNase_H2-B"/>
    <property type="match status" value="1"/>
</dbReference>
<dbReference type="InterPro" id="IPR019024">
    <property type="entry name" value="RNase_H2_suB_wHTH"/>
</dbReference>
<evidence type="ECO:0000256" key="2">
    <source>
        <dbReference type="ARBA" id="ARBA00019062"/>
    </source>
</evidence>
<gene>
    <name evidence="9" type="ORF">PMIN01_02552</name>
</gene>
<accession>A0A9P6GQC0</accession>
<dbReference type="AlphaFoldDB" id="A0A9P6GQC0"/>
<comment type="function">
    <text evidence="4">Non catalytic subunit of RNase H2, an endonuclease that specifically degrades the RNA of RNA:DNA hybrids. Participates in DNA replication, possibly by mediating the removal of lagging-strand Okazaki fragment RNA primers during DNA replication. Mediates the excision of single ribonucleotides from DNA:RNA duplexes.</text>
</comment>
<evidence type="ECO:0000256" key="3">
    <source>
        <dbReference type="ARBA" id="ARBA00023242"/>
    </source>
</evidence>
<evidence type="ECO:0000256" key="6">
    <source>
        <dbReference type="SAM" id="MobiDB-lite"/>
    </source>
</evidence>
<dbReference type="PANTHER" id="PTHR13383">
    <property type="entry name" value="RIBONUCLEASE H2 SUBUNIT B"/>
    <property type="match status" value="1"/>
</dbReference>
<dbReference type="GO" id="GO:0006401">
    <property type="term" value="P:RNA catabolic process"/>
    <property type="evidence" value="ECO:0007669"/>
    <property type="project" value="TreeGrafter"/>
</dbReference>
<feature type="compositionally biased region" description="Basic and acidic residues" evidence="6">
    <location>
        <begin position="400"/>
        <end position="431"/>
    </location>
</feature>
<feature type="region of interest" description="Disordered" evidence="6">
    <location>
        <begin position="95"/>
        <end position="114"/>
    </location>
</feature>
<evidence type="ECO:0000259" key="8">
    <source>
        <dbReference type="Pfam" id="PF17745"/>
    </source>
</evidence>
<feature type="region of interest" description="Disordered" evidence="6">
    <location>
        <begin position="388"/>
        <end position="431"/>
    </location>
</feature>
<dbReference type="GO" id="GO:0005654">
    <property type="term" value="C:nucleoplasm"/>
    <property type="evidence" value="ECO:0007669"/>
    <property type="project" value="TreeGrafter"/>
</dbReference>
<evidence type="ECO:0000256" key="4">
    <source>
        <dbReference type="ARBA" id="ARBA00024778"/>
    </source>
</evidence>
<dbReference type="EMBL" id="WJXW01000002">
    <property type="protein sequence ID" value="KAF9739917.1"/>
    <property type="molecule type" value="Genomic_DNA"/>
</dbReference>
<comment type="caution">
    <text evidence="9">The sequence shown here is derived from an EMBL/GenBank/DDBJ whole genome shotgun (WGS) entry which is preliminary data.</text>
</comment>
<feature type="region of interest" description="Disordered" evidence="6">
    <location>
        <begin position="1"/>
        <end position="39"/>
    </location>
</feature>
<feature type="region of interest" description="Disordered" evidence="6">
    <location>
        <begin position="267"/>
        <end position="295"/>
    </location>
</feature>
<proteinExistence type="predicted"/>
<evidence type="ECO:0000256" key="1">
    <source>
        <dbReference type="ARBA" id="ARBA00004123"/>
    </source>
</evidence>
<protein>
    <recommendedName>
        <fullName evidence="2">Ribonuclease H2 subunit B</fullName>
    </recommendedName>
    <alternativeName>
        <fullName evidence="5">Ribonuclease HI subunit B</fullName>
    </alternativeName>
</protein>
<dbReference type="Proteomes" id="UP000756921">
    <property type="component" value="Unassembled WGS sequence"/>
</dbReference>
<dbReference type="Gene3D" id="1.10.20.120">
    <property type="match status" value="1"/>
</dbReference>
<name>A0A9P6GQC0_9PLEO</name>
<dbReference type="GO" id="GO:0032299">
    <property type="term" value="C:ribonuclease H2 complex"/>
    <property type="evidence" value="ECO:0007669"/>
    <property type="project" value="InterPro"/>
</dbReference>
<organism evidence="9 10">
    <name type="scientific">Paraphaeosphaeria minitans</name>
    <dbReference type="NCBI Taxonomy" id="565426"/>
    <lineage>
        <taxon>Eukaryota</taxon>
        <taxon>Fungi</taxon>
        <taxon>Dikarya</taxon>
        <taxon>Ascomycota</taxon>
        <taxon>Pezizomycotina</taxon>
        <taxon>Dothideomycetes</taxon>
        <taxon>Pleosporomycetidae</taxon>
        <taxon>Pleosporales</taxon>
        <taxon>Massarineae</taxon>
        <taxon>Didymosphaeriaceae</taxon>
        <taxon>Paraphaeosphaeria</taxon>
    </lineage>
</organism>
<dbReference type="OrthoDB" id="29098at2759"/>
<evidence type="ECO:0000259" key="7">
    <source>
        <dbReference type="Pfam" id="PF09468"/>
    </source>
</evidence>
<dbReference type="InterPro" id="IPR040456">
    <property type="entry name" value="RNase_H2_suB"/>
</dbReference>
<dbReference type="InterPro" id="IPR041195">
    <property type="entry name" value="Rnh202_N"/>
</dbReference>
<evidence type="ECO:0000313" key="9">
    <source>
        <dbReference type="EMBL" id="KAF9739917.1"/>
    </source>
</evidence>
<keyword evidence="10" id="KW-1185">Reference proteome</keyword>
<reference evidence="9" key="1">
    <citation type="journal article" date="2020" name="Mol. Plant Microbe Interact.">
        <title>Genome Sequence of the Biocontrol Agent Coniothyrium minitans strain Conio (IMI 134523).</title>
        <authorList>
            <person name="Patel D."/>
            <person name="Shittu T.A."/>
            <person name="Baroncelli R."/>
            <person name="Muthumeenakshi S."/>
            <person name="Osborne T.H."/>
            <person name="Janganan T.K."/>
            <person name="Sreenivasaprasad S."/>
        </authorList>
    </citation>
    <scope>NUCLEOTIDE SEQUENCE</scope>
    <source>
        <strain evidence="9">Conio</strain>
    </source>
</reference>
<feature type="domain" description="Rnh202 triple barrel" evidence="8">
    <location>
        <begin position="40"/>
        <end position="139"/>
    </location>
</feature>
<keyword evidence="3" id="KW-0539">Nucleus</keyword>